<comment type="caution">
    <text evidence="1">The sequence shown here is derived from an EMBL/GenBank/DDBJ whole genome shotgun (WGS) entry which is preliminary data.</text>
</comment>
<evidence type="ECO:0000313" key="2">
    <source>
        <dbReference type="Proteomes" id="UP000789901"/>
    </source>
</evidence>
<dbReference type="EMBL" id="CAJVQB010014407">
    <property type="protein sequence ID" value="CAG8768196.1"/>
    <property type="molecule type" value="Genomic_DNA"/>
</dbReference>
<accession>A0ABN7VG34</accession>
<reference evidence="1 2" key="1">
    <citation type="submission" date="2021-06" db="EMBL/GenBank/DDBJ databases">
        <authorList>
            <person name="Kallberg Y."/>
            <person name="Tangrot J."/>
            <person name="Rosling A."/>
        </authorList>
    </citation>
    <scope>NUCLEOTIDE SEQUENCE [LARGE SCALE GENOMIC DNA]</scope>
    <source>
        <strain evidence="1 2">120-4 pot B 10/14</strain>
    </source>
</reference>
<gene>
    <name evidence="1" type="ORF">GMARGA_LOCUS18231</name>
</gene>
<keyword evidence="2" id="KW-1185">Reference proteome</keyword>
<evidence type="ECO:0000313" key="1">
    <source>
        <dbReference type="EMBL" id="CAG8768196.1"/>
    </source>
</evidence>
<proteinExistence type="predicted"/>
<sequence>MNTIIGTNKDNKKQKKIGILTIAHHFASNRCIGAGRVLFYLAAKEELVKWLNDLYQTEIAITVAVIKMQIVTIFLTTCASKYPNTTNLVYFDMAGSYMINTKSAKTVQIITTSNDKNWVICVLAIIASDQFLNKQPGVSRTNKSLSLLVMDSFEGYKIQIVYQKYHINNIYKAIISESLMSIVQPLDCILKTWNDILVAMIIKLFKKYSISNKLDSTENDLLYDSDTEYNEVDDNKNLIKVVNKYSLFAEELGLED</sequence>
<dbReference type="Proteomes" id="UP000789901">
    <property type="component" value="Unassembled WGS sequence"/>
</dbReference>
<protein>
    <submittedName>
        <fullName evidence="1">41822_t:CDS:1</fullName>
    </submittedName>
</protein>
<name>A0ABN7VG34_GIGMA</name>
<organism evidence="1 2">
    <name type="scientific">Gigaspora margarita</name>
    <dbReference type="NCBI Taxonomy" id="4874"/>
    <lineage>
        <taxon>Eukaryota</taxon>
        <taxon>Fungi</taxon>
        <taxon>Fungi incertae sedis</taxon>
        <taxon>Mucoromycota</taxon>
        <taxon>Glomeromycotina</taxon>
        <taxon>Glomeromycetes</taxon>
        <taxon>Diversisporales</taxon>
        <taxon>Gigasporaceae</taxon>
        <taxon>Gigaspora</taxon>
    </lineage>
</organism>